<protein>
    <submittedName>
        <fullName evidence="1">rRNA 2'-O-methyltransferase fibrillarin 2, variant 2</fullName>
    </submittedName>
</protein>
<proteinExistence type="predicted"/>
<dbReference type="Proteomes" id="UP000790347">
    <property type="component" value="Unassembled WGS sequence"/>
</dbReference>
<sequence length="75" mass="8592">MKRIPFKMYSSSSQKLCLGLSLNAADWPSVVDNRLIAILSQNNVLYGQNFRKYIVYEGRSSVSIFSNARVFTRQI</sequence>
<accession>A0A922IF83</accession>
<gene>
    <name evidence="1" type="primary">FIB2</name>
    <name evidence="1" type="ORF">DERF_002927</name>
</gene>
<dbReference type="AlphaFoldDB" id="A0A922IF83"/>
<keyword evidence="2" id="KW-1185">Reference proteome</keyword>
<dbReference type="EMBL" id="ASGP02000001">
    <property type="protein sequence ID" value="KAH9529020.1"/>
    <property type="molecule type" value="Genomic_DNA"/>
</dbReference>
<organism evidence="1 2">
    <name type="scientific">Dermatophagoides farinae</name>
    <name type="common">American house dust mite</name>
    <dbReference type="NCBI Taxonomy" id="6954"/>
    <lineage>
        <taxon>Eukaryota</taxon>
        <taxon>Metazoa</taxon>
        <taxon>Ecdysozoa</taxon>
        <taxon>Arthropoda</taxon>
        <taxon>Chelicerata</taxon>
        <taxon>Arachnida</taxon>
        <taxon>Acari</taxon>
        <taxon>Acariformes</taxon>
        <taxon>Sarcoptiformes</taxon>
        <taxon>Astigmata</taxon>
        <taxon>Psoroptidia</taxon>
        <taxon>Analgoidea</taxon>
        <taxon>Pyroglyphidae</taxon>
        <taxon>Dermatophagoidinae</taxon>
        <taxon>Dermatophagoides</taxon>
    </lineage>
</organism>
<name>A0A922IF83_DERFA</name>
<evidence type="ECO:0000313" key="1">
    <source>
        <dbReference type="EMBL" id="KAH9529020.1"/>
    </source>
</evidence>
<comment type="caution">
    <text evidence="1">The sequence shown here is derived from an EMBL/GenBank/DDBJ whole genome shotgun (WGS) entry which is preliminary data.</text>
</comment>
<reference evidence="1" key="2">
    <citation type="journal article" date="2022" name="Res Sq">
        <title>Comparative Genomics Reveals Insights into the Divergent Evolution of Astigmatic Mites and Household Pest Adaptations.</title>
        <authorList>
            <person name="Xiong Q."/>
            <person name="Wan A.T.-Y."/>
            <person name="Liu X.-Y."/>
            <person name="Fung C.S.-H."/>
            <person name="Xiao X."/>
            <person name="Malainual N."/>
            <person name="Hou J."/>
            <person name="Wang L."/>
            <person name="Wang M."/>
            <person name="Yang K."/>
            <person name="Cui Y."/>
            <person name="Leung E."/>
            <person name="Nong W."/>
            <person name="Shin S.-K."/>
            <person name="Au S."/>
            <person name="Jeong K.Y."/>
            <person name="Chew F.T."/>
            <person name="Hui J."/>
            <person name="Leung T.F."/>
            <person name="Tungtrongchitr A."/>
            <person name="Zhong N."/>
            <person name="Liu Z."/>
            <person name="Tsui S."/>
        </authorList>
    </citation>
    <scope>NUCLEOTIDE SEQUENCE</scope>
    <source>
        <strain evidence="1">Derf</strain>
        <tissue evidence="1">Whole organism</tissue>
    </source>
</reference>
<evidence type="ECO:0000313" key="2">
    <source>
        <dbReference type="Proteomes" id="UP000790347"/>
    </source>
</evidence>
<reference evidence="1" key="1">
    <citation type="submission" date="2013-05" db="EMBL/GenBank/DDBJ databases">
        <authorList>
            <person name="Yim A.K.Y."/>
            <person name="Chan T.F."/>
            <person name="Ji K.M."/>
            <person name="Liu X.Y."/>
            <person name="Zhou J.W."/>
            <person name="Li R.Q."/>
            <person name="Yang K.Y."/>
            <person name="Li J."/>
            <person name="Li M."/>
            <person name="Law P.T.W."/>
            <person name="Wu Y.L."/>
            <person name="Cai Z.L."/>
            <person name="Qin H."/>
            <person name="Bao Y."/>
            <person name="Leung R.K.K."/>
            <person name="Ng P.K.S."/>
            <person name="Zou J."/>
            <person name="Zhong X.J."/>
            <person name="Ran P.X."/>
            <person name="Zhong N.S."/>
            <person name="Liu Z.G."/>
            <person name="Tsui S.K.W."/>
        </authorList>
    </citation>
    <scope>NUCLEOTIDE SEQUENCE</scope>
    <source>
        <strain evidence="1">Derf</strain>
        <tissue evidence="1">Whole organism</tissue>
    </source>
</reference>